<organism evidence="1 2">
    <name type="scientific">Acidiferrobacter thiooxydans</name>
    <dbReference type="NCBI Taxonomy" id="163359"/>
    <lineage>
        <taxon>Bacteria</taxon>
        <taxon>Pseudomonadati</taxon>
        <taxon>Pseudomonadota</taxon>
        <taxon>Gammaproteobacteria</taxon>
        <taxon>Acidiferrobacterales</taxon>
        <taxon>Acidiferrobacteraceae</taxon>
        <taxon>Acidiferrobacter</taxon>
    </lineage>
</organism>
<dbReference type="AlphaFoldDB" id="A0A1C2G3K7"/>
<proteinExistence type="predicted"/>
<dbReference type="Gene3D" id="1.20.120.520">
    <property type="entry name" value="nmb1532 protein domain like"/>
    <property type="match status" value="1"/>
</dbReference>
<accession>A0A1C2G3K7</accession>
<protein>
    <submittedName>
        <fullName evidence="1">DUF2249 domain-containing protein</fullName>
    </submittedName>
</protein>
<dbReference type="RefSeq" id="WP_065969154.1">
    <property type="nucleotide sequence ID" value="NZ_CP080624.1"/>
</dbReference>
<gene>
    <name evidence="1" type="ORF">C4900_01190</name>
</gene>
<comment type="caution">
    <text evidence="1">The sequence shown here is derived from an EMBL/GenBank/DDBJ whole genome shotgun (WGS) entry which is preliminary data.</text>
</comment>
<evidence type="ECO:0000313" key="2">
    <source>
        <dbReference type="Proteomes" id="UP000253250"/>
    </source>
</evidence>
<dbReference type="InterPro" id="IPR012312">
    <property type="entry name" value="Hemerythrin-like"/>
</dbReference>
<sequence>MSCCYVLDLRLTPQGVPVSTYAYSVLREMGPGESLRIWSPEDPTLLMAQLQNHMRHTLVWHAVTDGQGYLVTLHTRGPDEALTLTDTLRRDHDDMDARLVRALSLVNGGHWREAVSEVTAFDHALRAHILIENDLLAPLAVRDAGEPTALMRREHDDILIQLDAIQEVCASPEESCADLDTWLGLLAASLNKHEFREETLLFGAWERAASIGRGTLLNEVRQRLSSRAP</sequence>
<dbReference type="Pfam" id="PF01814">
    <property type="entry name" value="Hemerythrin"/>
    <property type="match status" value="1"/>
</dbReference>
<evidence type="ECO:0000313" key="1">
    <source>
        <dbReference type="EMBL" id="RCN58441.1"/>
    </source>
</evidence>
<dbReference type="Proteomes" id="UP000253250">
    <property type="component" value="Unassembled WGS sequence"/>
</dbReference>
<dbReference type="STRING" id="163359.A9R16_08600"/>
<keyword evidence="2" id="KW-1185">Reference proteome</keyword>
<reference evidence="1 2" key="1">
    <citation type="submission" date="2018-02" db="EMBL/GenBank/DDBJ databases">
        <title>Insights into the biology of acidophilic members of the Acidiferrobacteraceae family derived from comparative genomic analyses.</title>
        <authorList>
            <person name="Issotta F."/>
            <person name="Thyssen C."/>
            <person name="Mena C."/>
            <person name="Moya A."/>
            <person name="Bellenberg S."/>
            <person name="Sproer C."/>
            <person name="Covarrubias P.C."/>
            <person name="Sand W."/>
            <person name="Quatrini R."/>
            <person name="Vera M."/>
        </authorList>
    </citation>
    <scope>NUCLEOTIDE SEQUENCE [LARGE SCALE GENOMIC DNA]</scope>
    <source>
        <strain evidence="2">m-1</strain>
    </source>
</reference>
<dbReference type="OrthoDB" id="5293910at2"/>
<dbReference type="EMBL" id="PSYR01000001">
    <property type="protein sequence ID" value="RCN58441.1"/>
    <property type="molecule type" value="Genomic_DNA"/>
</dbReference>
<name>A0A1C2G3K7_9GAMM</name>